<proteinExistence type="predicted"/>
<gene>
    <name evidence="1" type="ORF">C3B64_17655</name>
</gene>
<evidence type="ECO:0000313" key="1">
    <source>
        <dbReference type="EMBL" id="AVP65969.1"/>
    </source>
</evidence>
<dbReference type="Proteomes" id="UP000238070">
    <property type="component" value="Chromosome"/>
</dbReference>
<dbReference type="AlphaFoldDB" id="A0AAU8Z3C8"/>
<name>A0AAU8Z3C8_CLOBO</name>
<dbReference type="Gene3D" id="3.20.20.150">
    <property type="entry name" value="Divalent-metal-dependent TIM barrel enzymes"/>
    <property type="match status" value="1"/>
</dbReference>
<sequence length="794" mass="92392">MRFLKKASIEDILGMNRESVTIHYKEIELFTTQKDINAFIDSNDDLVDNIVSKLHENNAIISAVHCPESRFKTSNDDNDSISTNYLSVCEVINDEASKDLLVKTIKFSNKIHEKQWKIKGLKKVEEIDSEGDNEEPEISDSQVKYEKMQLIIHSGCERGCRNIAGESNIICQRPTEELKEIFKDERVQIVVENITPYVDNNNKIEKGQNCGWSEKPEDWNAFKIAKELQLKVCVDICHIFASHNIITSDNNYLNAIDKYFNYIKTNKYGYLISLFHLSNYNENGLHGTQFQNNYLDNKLLEKIKEYCFETAPNALITLEVADGNDYERACRNFDRLMLKWSELHTNGLLGDLIKDEYNKEIKQYFDDLYCIYATDGLDIFDLRIRANRIKRFVLRNTLINGEKSKIYAPFNFSKDSDRVDTALFKIQAYIYYTRFCNLAMFLSNYYDENSIIDENNRPEDFALALKYFMFNDDVQQIEYTGLAFKFNVDWLPRRDTVFRFNDGIEQNWFKDKIDSLKKHSSLNHPISYIIETIRNHVQGDCCLFSCGRNFGNCLFKYCKPLTNQSDWTVRVYSNEPINFIQHLGRVYSIQAFMQKAKCDYNVLWEIDNFSFDMSRFSKGRGNAATSKVKNEENASSLFSLFRYYTGSETTDGNISSAEKTASISDGEVVFLSLPNRYAQYSFNNYQIIVLMRAYLDIQKLRTEEDRDINKIMCDMNEMLNRIAKSATDDPNITEIIKALNTTEEIINLLKCVSKNEKNSRENLLKLKSYDSTSDKLKELFDNIDLKVGGRYDGV</sequence>
<evidence type="ECO:0008006" key="3">
    <source>
        <dbReference type="Google" id="ProtNLM"/>
    </source>
</evidence>
<dbReference type="EMBL" id="CP027776">
    <property type="protein sequence ID" value="AVP65969.1"/>
    <property type="molecule type" value="Genomic_DNA"/>
</dbReference>
<reference evidence="1 2" key="1">
    <citation type="submission" date="2018-01" db="EMBL/GenBank/DDBJ databases">
        <title>Genetic Diversity of Clostridium botulinum in seafood.</title>
        <authorList>
            <person name="Athira V."/>
            <person name="Arun Jyothi P.V."/>
            <person name="Lalitha K.V."/>
            <person name="Joseph T.C."/>
        </authorList>
    </citation>
    <scope>NUCLEOTIDE SEQUENCE [LARGE SCALE GENOMIC DNA]</scope>
    <source>
        <strain evidence="1 2">Mfbjulcb5</strain>
    </source>
</reference>
<accession>A0AAU8Z3C8</accession>
<protein>
    <recommendedName>
        <fullName evidence="3">Xylose isomerase-like TIM barrel domain-containing protein</fullName>
    </recommendedName>
</protein>
<evidence type="ECO:0000313" key="2">
    <source>
        <dbReference type="Proteomes" id="UP000238070"/>
    </source>
</evidence>
<organism evidence="1 2">
    <name type="scientific">Clostridium botulinum</name>
    <dbReference type="NCBI Taxonomy" id="1491"/>
    <lineage>
        <taxon>Bacteria</taxon>
        <taxon>Bacillati</taxon>
        <taxon>Bacillota</taxon>
        <taxon>Clostridia</taxon>
        <taxon>Eubacteriales</taxon>
        <taxon>Clostridiaceae</taxon>
        <taxon>Clostridium</taxon>
    </lineage>
</organism>